<feature type="signal peptide" evidence="2">
    <location>
        <begin position="1"/>
        <end position="25"/>
    </location>
</feature>
<reference evidence="3 4" key="1">
    <citation type="submission" date="2014-02" db="EMBL/GenBank/DDBJ databases">
        <title>The small core and large imbalanced accessory genome model reveals a collaborative survival strategy of Sorangium cellulosum strains in nature.</title>
        <authorList>
            <person name="Han K."/>
            <person name="Peng R."/>
            <person name="Blom J."/>
            <person name="Li Y.-Z."/>
        </authorList>
    </citation>
    <scope>NUCLEOTIDE SEQUENCE [LARGE SCALE GENOMIC DNA]</scope>
    <source>
        <strain evidence="3 4">So0157-25</strain>
    </source>
</reference>
<dbReference type="AlphaFoldDB" id="A0A150NZV0"/>
<feature type="coiled-coil region" evidence="1">
    <location>
        <begin position="254"/>
        <end position="281"/>
    </location>
</feature>
<gene>
    <name evidence="3" type="ORF">BE08_12670</name>
</gene>
<dbReference type="EMBL" id="JELY01003568">
    <property type="protein sequence ID" value="KYF47871.1"/>
    <property type="molecule type" value="Genomic_DNA"/>
</dbReference>
<keyword evidence="2" id="KW-0732">Signal</keyword>
<evidence type="ECO:0000256" key="1">
    <source>
        <dbReference type="SAM" id="Coils"/>
    </source>
</evidence>
<evidence type="ECO:0000313" key="3">
    <source>
        <dbReference type="EMBL" id="KYF47871.1"/>
    </source>
</evidence>
<dbReference type="Proteomes" id="UP000075420">
    <property type="component" value="Unassembled WGS sequence"/>
</dbReference>
<protein>
    <recommendedName>
        <fullName evidence="5">Secreted protein</fullName>
    </recommendedName>
</protein>
<comment type="caution">
    <text evidence="3">The sequence shown here is derived from an EMBL/GenBank/DDBJ whole genome shotgun (WGS) entry which is preliminary data.</text>
</comment>
<evidence type="ECO:0000313" key="4">
    <source>
        <dbReference type="Proteomes" id="UP000075420"/>
    </source>
</evidence>
<feature type="chain" id="PRO_5007565524" description="Secreted protein" evidence="2">
    <location>
        <begin position="26"/>
        <end position="461"/>
    </location>
</feature>
<proteinExistence type="predicted"/>
<name>A0A150NZV0_SORCE</name>
<organism evidence="3 4">
    <name type="scientific">Sorangium cellulosum</name>
    <name type="common">Polyangium cellulosum</name>
    <dbReference type="NCBI Taxonomy" id="56"/>
    <lineage>
        <taxon>Bacteria</taxon>
        <taxon>Pseudomonadati</taxon>
        <taxon>Myxococcota</taxon>
        <taxon>Polyangia</taxon>
        <taxon>Polyangiales</taxon>
        <taxon>Polyangiaceae</taxon>
        <taxon>Sorangium</taxon>
    </lineage>
</organism>
<evidence type="ECO:0008006" key="5">
    <source>
        <dbReference type="Google" id="ProtNLM"/>
    </source>
</evidence>
<accession>A0A150NZV0</accession>
<sequence>MKKLTWRVALAVVPLSAFASLASHAASLPTPSGAAIEVPSFIDVDEAFRRATAGRPLDTALLSFASNEMRPVSSGGGDSGGGIIDEDVVPVEEVTGSTTTVRLLPIAGVAPETARELHRRVALLELLLGALRSYREPEGAPPGRSDEVLQMASTAHLELFVAHSIAYLEGQTREEKCLSYQRAIEHARYVGFGADLGLPVPVRAGWETLLEEARTFHAGPFADQIPANLCAMRKAVRKAEVESMLRAGIDQRIRSRVEAEIDATSQSLAEKERQYAAALRDSAVELPTREIFLLKKTVEDTATLYEFVERDTLGLERAPATTPPGKPLITRLREKRGEIDRIRNNASAAGVDADVAAARATLERHAALLGAVVESLREIANTPGLDWATQEKLGVCATIPGALTPENFGEYAGRVDACLTEAARAYGALKDEAGASDPTRTAFVEKVAGLSKAYIGYINSL</sequence>
<keyword evidence="1" id="KW-0175">Coiled coil</keyword>
<evidence type="ECO:0000256" key="2">
    <source>
        <dbReference type="SAM" id="SignalP"/>
    </source>
</evidence>